<name>A0A5C7VV75_9PROT</name>
<dbReference type="InterPro" id="IPR007922">
    <property type="entry name" value="DciA-like"/>
</dbReference>
<organism evidence="1 2">
    <name type="scientific">Nitrosomonas oligotropha</name>
    <dbReference type="NCBI Taxonomy" id="42354"/>
    <lineage>
        <taxon>Bacteria</taxon>
        <taxon>Pseudomonadati</taxon>
        <taxon>Pseudomonadota</taxon>
        <taxon>Betaproteobacteria</taxon>
        <taxon>Nitrosomonadales</taxon>
        <taxon>Nitrosomonadaceae</taxon>
        <taxon>Nitrosomonas</taxon>
    </lineage>
</organism>
<gene>
    <name evidence="1" type="ORF">E6Q60_07310</name>
</gene>
<evidence type="ECO:0000313" key="2">
    <source>
        <dbReference type="Proteomes" id="UP000321055"/>
    </source>
</evidence>
<reference evidence="1 2" key="1">
    <citation type="submission" date="2018-09" db="EMBL/GenBank/DDBJ databases">
        <title>Metagenome Assembled Genomes from an Advanced Water Purification Facility.</title>
        <authorList>
            <person name="Stamps B.W."/>
            <person name="Spear J.R."/>
        </authorList>
    </citation>
    <scope>NUCLEOTIDE SEQUENCE [LARGE SCALE GENOMIC DNA]</scope>
    <source>
        <strain evidence="1">Bin_54_1</strain>
    </source>
</reference>
<dbReference type="Pfam" id="PF05258">
    <property type="entry name" value="DciA"/>
    <property type="match status" value="1"/>
</dbReference>
<dbReference type="EMBL" id="SSFX01000051">
    <property type="protein sequence ID" value="TXI28435.1"/>
    <property type="molecule type" value="Genomic_DNA"/>
</dbReference>
<protein>
    <submittedName>
        <fullName evidence="1">DUF721 domain-containing protein</fullName>
    </submittedName>
</protein>
<evidence type="ECO:0000313" key="1">
    <source>
        <dbReference type="EMBL" id="TXI28435.1"/>
    </source>
</evidence>
<sequence>MPSHKVNAYFNLLGKTPEYARLFTAAQKLHEDQSTFSKLIPAQLAQHCNLGRIADGRLTIVAENGAIAAKLKQISPSLLLKLQKLEWQVTAIQILVQADYATKNTKPSARHGYSKKKLKLSASGKACLNQLAATLPDSELKNTIQSFVKKHQND</sequence>
<dbReference type="Proteomes" id="UP000321055">
    <property type="component" value="Unassembled WGS sequence"/>
</dbReference>
<accession>A0A5C7VV75</accession>
<proteinExistence type="predicted"/>
<dbReference type="AlphaFoldDB" id="A0A5C7VV75"/>
<comment type="caution">
    <text evidence="1">The sequence shown here is derived from an EMBL/GenBank/DDBJ whole genome shotgun (WGS) entry which is preliminary data.</text>
</comment>